<keyword evidence="3" id="KW-1185">Reference proteome</keyword>
<organism evidence="2 3">
    <name type="scientific">Stackebrandtia endophytica</name>
    <dbReference type="NCBI Taxonomy" id="1496996"/>
    <lineage>
        <taxon>Bacteria</taxon>
        <taxon>Bacillati</taxon>
        <taxon>Actinomycetota</taxon>
        <taxon>Actinomycetes</taxon>
        <taxon>Glycomycetales</taxon>
        <taxon>Glycomycetaceae</taxon>
        <taxon>Stackebrandtia</taxon>
    </lineage>
</organism>
<name>A0A543AUD7_9ACTN</name>
<evidence type="ECO:0000256" key="1">
    <source>
        <dbReference type="SAM" id="Phobius"/>
    </source>
</evidence>
<accession>A0A543AUD7</accession>
<dbReference type="Proteomes" id="UP000317043">
    <property type="component" value="Unassembled WGS sequence"/>
</dbReference>
<dbReference type="InParanoid" id="A0A543AUD7"/>
<proteinExistence type="predicted"/>
<gene>
    <name evidence="2" type="ORF">FB566_1714</name>
</gene>
<protein>
    <submittedName>
        <fullName evidence="2">Uncharacterized protein</fullName>
    </submittedName>
</protein>
<evidence type="ECO:0000313" key="3">
    <source>
        <dbReference type="Proteomes" id="UP000317043"/>
    </source>
</evidence>
<keyword evidence="1" id="KW-0812">Transmembrane</keyword>
<evidence type="ECO:0000313" key="2">
    <source>
        <dbReference type="EMBL" id="TQL76192.1"/>
    </source>
</evidence>
<dbReference type="RefSeq" id="WP_142037217.1">
    <property type="nucleotide sequence ID" value="NZ_JBHTGS010000001.1"/>
</dbReference>
<sequence length="134" mass="14465">MLDQAAIAVATGAAGNAIAYLLSGRIDALRTKLTHLFRWKNTKERATVLGILDDDALALQRQTTSEADLKAKWTAIFMEQLFTCPEIREDLRSFATAAPEKAVHIGSQNNYGSGVFVGGDNHGGINLPAHEEGQ</sequence>
<keyword evidence="1" id="KW-1133">Transmembrane helix</keyword>
<feature type="transmembrane region" description="Helical" evidence="1">
    <location>
        <begin position="6"/>
        <end position="23"/>
    </location>
</feature>
<dbReference type="EMBL" id="VFOW01000001">
    <property type="protein sequence ID" value="TQL76192.1"/>
    <property type="molecule type" value="Genomic_DNA"/>
</dbReference>
<dbReference type="AlphaFoldDB" id="A0A543AUD7"/>
<keyword evidence="1" id="KW-0472">Membrane</keyword>
<reference evidence="2 3" key="1">
    <citation type="submission" date="2019-06" db="EMBL/GenBank/DDBJ databases">
        <title>Sequencing the genomes of 1000 actinobacteria strains.</title>
        <authorList>
            <person name="Klenk H.-P."/>
        </authorList>
    </citation>
    <scope>NUCLEOTIDE SEQUENCE [LARGE SCALE GENOMIC DNA]</scope>
    <source>
        <strain evidence="2 3">DSM 45928</strain>
    </source>
</reference>
<dbReference type="OrthoDB" id="4209337at2"/>
<comment type="caution">
    <text evidence="2">The sequence shown here is derived from an EMBL/GenBank/DDBJ whole genome shotgun (WGS) entry which is preliminary data.</text>
</comment>